<reference evidence="1" key="1">
    <citation type="journal article" date="2022" name="Int. J. Mol. Sci.">
        <title>Draft Genome of Tanacetum Coccineum: Genomic Comparison of Closely Related Tanacetum-Family Plants.</title>
        <authorList>
            <person name="Yamashiro T."/>
            <person name="Shiraishi A."/>
            <person name="Nakayama K."/>
            <person name="Satake H."/>
        </authorList>
    </citation>
    <scope>NUCLEOTIDE SEQUENCE</scope>
</reference>
<organism evidence="1 2">
    <name type="scientific">Tanacetum coccineum</name>
    <dbReference type="NCBI Taxonomy" id="301880"/>
    <lineage>
        <taxon>Eukaryota</taxon>
        <taxon>Viridiplantae</taxon>
        <taxon>Streptophyta</taxon>
        <taxon>Embryophyta</taxon>
        <taxon>Tracheophyta</taxon>
        <taxon>Spermatophyta</taxon>
        <taxon>Magnoliopsida</taxon>
        <taxon>eudicotyledons</taxon>
        <taxon>Gunneridae</taxon>
        <taxon>Pentapetalae</taxon>
        <taxon>asterids</taxon>
        <taxon>campanulids</taxon>
        <taxon>Asterales</taxon>
        <taxon>Asteraceae</taxon>
        <taxon>Asteroideae</taxon>
        <taxon>Anthemideae</taxon>
        <taxon>Anthemidinae</taxon>
        <taxon>Tanacetum</taxon>
    </lineage>
</organism>
<evidence type="ECO:0000313" key="1">
    <source>
        <dbReference type="EMBL" id="GJS68999.1"/>
    </source>
</evidence>
<gene>
    <name evidence="1" type="ORF">Tco_0701840</name>
</gene>
<dbReference type="EMBL" id="BQNB010009831">
    <property type="protein sequence ID" value="GJS68999.1"/>
    <property type="molecule type" value="Genomic_DNA"/>
</dbReference>
<reference evidence="1" key="2">
    <citation type="submission" date="2022-01" db="EMBL/GenBank/DDBJ databases">
        <authorList>
            <person name="Yamashiro T."/>
            <person name="Shiraishi A."/>
            <person name="Satake H."/>
            <person name="Nakayama K."/>
        </authorList>
    </citation>
    <scope>NUCLEOTIDE SEQUENCE</scope>
</reference>
<protein>
    <submittedName>
        <fullName evidence="1">Uncharacterized protein</fullName>
    </submittedName>
</protein>
<keyword evidence="2" id="KW-1185">Reference proteome</keyword>
<sequence length="126" mass="15360">MKILFAEVIFKDNRKVIPDLWYRYLTMMQEQECHIYQAYSTIDTQKRDEKLEELKELRIEGDKFLHFHFKKMQKMKMNLRAVKEIQKWRIEMEARLNTFNKILKVQPFAKAGTTFVPKEPDEEGEK</sequence>
<proteinExistence type="predicted"/>
<evidence type="ECO:0000313" key="2">
    <source>
        <dbReference type="Proteomes" id="UP001151760"/>
    </source>
</evidence>
<comment type="caution">
    <text evidence="1">The sequence shown here is derived from an EMBL/GenBank/DDBJ whole genome shotgun (WGS) entry which is preliminary data.</text>
</comment>
<dbReference type="Proteomes" id="UP001151760">
    <property type="component" value="Unassembled WGS sequence"/>
</dbReference>
<name>A0ABQ4XUK7_9ASTR</name>
<accession>A0ABQ4XUK7</accession>